<keyword evidence="3" id="KW-0597">Phosphoprotein</keyword>
<comment type="caution">
    <text evidence="11">The sequence shown here is derived from an EMBL/GenBank/DDBJ whole genome shotgun (WGS) entry which is preliminary data.</text>
</comment>
<organism evidence="11 12">
    <name type="scientific">Methanogenium marinum</name>
    <dbReference type="NCBI Taxonomy" id="348610"/>
    <lineage>
        <taxon>Archaea</taxon>
        <taxon>Methanobacteriati</taxon>
        <taxon>Methanobacteriota</taxon>
        <taxon>Stenosarchaea group</taxon>
        <taxon>Methanomicrobia</taxon>
        <taxon>Methanomicrobiales</taxon>
        <taxon>Methanomicrobiaceae</taxon>
        <taxon>Methanogenium</taxon>
    </lineage>
</organism>
<dbReference type="PANTHER" id="PTHR43065:SF10">
    <property type="entry name" value="PEROXIDE STRESS-ACTIVATED HISTIDINE KINASE MAK3"/>
    <property type="match status" value="1"/>
</dbReference>
<dbReference type="EC" id="2.7.13.3" evidence="2"/>
<evidence type="ECO:0000256" key="1">
    <source>
        <dbReference type="ARBA" id="ARBA00000085"/>
    </source>
</evidence>
<gene>
    <name evidence="11" type="ORF">L0665_05885</name>
</gene>
<sequence>MSENQETDRLFLEKFAVALANGDLSGELKMKGTIAGSLKSLQSSLRHLSWQAKQVAKGDFSQRVDFMGEFSESFNYMAKSLEKAAIEREEREKKLNEMNFQLSREVVKRREAEESLLNASTKYRVITSVTRHDIKNQLTALQAYLDFLSDDIDEPQGTQYINEANHISDRIGHLVEFTKQFETLGIHTPLWLDIGEVIERVNENFFVGSISFRNEISNIEIYTDPLIEKVIYNLVQNSYTHGGHVSEITYSCKTENDTLTLIYIDNGVGIPASEKNKVFTKGFGKNTGLGMFFCRDILSLSEISIEETGTPGEGARFEMTIPAEKFRKNIPDILMDHMHKQ</sequence>
<keyword evidence="12" id="KW-1185">Reference proteome</keyword>
<feature type="domain" description="HAMP" evidence="10">
    <location>
        <begin position="39"/>
        <end position="86"/>
    </location>
</feature>
<dbReference type="InterPro" id="IPR004358">
    <property type="entry name" value="Sig_transdc_His_kin-like_C"/>
</dbReference>
<feature type="domain" description="Histidine kinase" evidence="9">
    <location>
        <begin position="129"/>
        <end position="325"/>
    </location>
</feature>
<dbReference type="SMART" id="SM00387">
    <property type="entry name" value="HATPase_c"/>
    <property type="match status" value="1"/>
</dbReference>
<comment type="catalytic activity">
    <reaction evidence="1">
        <text>ATP + protein L-histidine = ADP + protein N-phospho-L-histidine.</text>
        <dbReference type="EC" id="2.7.13.3"/>
    </reaction>
</comment>
<dbReference type="SUPFAM" id="SSF47384">
    <property type="entry name" value="Homodimeric domain of signal transducing histidine kinase"/>
    <property type="match status" value="1"/>
</dbReference>
<dbReference type="PROSITE" id="PS50109">
    <property type="entry name" value="HIS_KIN"/>
    <property type="match status" value="1"/>
</dbReference>
<evidence type="ECO:0000259" key="10">
    <source>
        <dbReference type="PROSITE" id="PS50885"/>
    </source>
</evidence>
<dbReference type="AlphaFoldDB" id="A0A9Q4KU78"/>
<dbReference type="PANTHER" id="PTHR43065">
    <property type="entry name" value="SENSOR HISTIDINE KINASE"/>
    <property type="match status" value="1"/>
</dbReference>
<reference evidence="11" key="1">
    <citation type="submission" date="2022-01" db="EMBL/GenBank/DDBJ databases">
        <title>Draft genome of Methanogenium marinum DSM 15558.</title>
        <authorList>
            <person name="Chen S.-C."/>
            <person name="You Y.-T."/>
        </authorList>
    </citation>
    <scope>NUCLEOTIDE SEQUENCE</scope>
    <source>
        <strain evidence="11">DSM 15558</strain>
    </source>
</reference>
<dbReference type="PRINTS" id="PR00344">
    <property type="entry name" value="BCTRLSENSOR"/>
</dbReference>
<dbReference type="InterPro" id="IPR003594">
    <property type="entry name" value="HATPase_dom"/>
</dbReference>
<dbReference type="InterPro" id="IPR005467">
    <property type="entry name" value="His_kinase_dom"/>
</dbReference>
<evidence type="ECO:0000256" key="5">
    <source>
        <dbReference type="ARBA" id="ARBA00022741"/>
    </source>
</evidence>
<dbReference type="GO" id="GO:0000155">
    <property type="term" value="F:phosphorelay sensor kinase activity"/>
    <property type="evidence" value="ECO:0007669"/>
    <property type="project" value="InterPro"/>
</dbReference>
<dbReference type="InterPro" id="IPR003661">
    <property type="entry name" value="HisK_dim/P_dom"/>
</dbReference>
<evidence type="ECO:0000256" key="2">
    <source>
        <dbReference type="ARBA" id="ARBA00012438"/>
    </source>
</evidence>
<accession>A0A9Q4KU78</accession>
<protein>
    <recommendedName>
        <fullName evidence="2">histidine kinase</fullName>
        <ecNumber evidence="2">2.7.13.3</ecNumber>
    </recommendedName>
</protein>
<dbReference type="GO" id="GO:0005524">
    <property type="term" value="F:ATP binding"/>
    <property type="evidence" value="ECO:0007669"/>
    <property type="project" value="UniProtKB-KW"/>
</dbReference>
<dbReference type="Gene3D" id="3.30.565.10">
    <property type="entry name" value="Histidine kinase-like ATPase, C-terminal domain"/>
    <property type="match status" value="1"/>
</dbReference>
<keyword evidence="6" id="KW-0418">Kinase</keyword>
<evidence type="ECO:0000256" key="6">
    <source>
        <dbReference type="ARBA" id="ARBA00022777"/>
    </source>
</evidence>
<dbReference type="PROSITE" id="PS50885">
    <property type="entry name" value="HAMP"/>
    <property type="match status" value="1"/>
</dbReference>
<evidence type="ECO:0000256" key="4">
    <source>
        <dbReference type="ARBA" id="ARBA00022679"/>
    </source>
</evidence>
<dbReference type="InterPro" id="IPR036890">
    <property type="entry name" value="HATPase_C_sf"/>
</dbReference>
<dbReference type="CDD" id="cd00082">
    <property type="entry name" value="HisKA"/>
    <property type="match status" value="1"/>
</dbReference>
<dbReference type="SUPFAM" id="SSF55874">
    <property type="entry name" value="ATPase domain of HSP90 chaperone/DNA topoisomerase II/histidine kinase"/>
    <property type="match status" value="1"/>
</dbReference>
<keyword evidence="4" id="KW-0808">Transferase</keyword>
<evidence type="ECO:0000313" key="12">
    <source>
        <dbReference type="Proteomes" id="UP001143747"/>
    </source>
</evidence>
<evidence type="ECO:0000256" key="8">
    <source>
        <dbReference type="ARBA" id="ARBA00023012"/>
    </source>
</evidence>
<evidence type="ECO:0000313" key="11">
    <source>
        <dbReference type="EMBL" id="MDE4908137.1"/>
    </source>
</evidence>
<keyword evidence="7 11" id="KW-0067">ATP-binding</keyword>
<dbReference type="InterPro" id="IPR036097">
    <property type="entry name" value="HisK_dim/P_sf"/>
</dbReference>
<keyword evidence="5" id="KW-0547">Nucleotide-binding</keyword>
<dbReference type="Gene3D" id="1.10.287.130">
    <property type="match status" value="1"/>
</dbReference>
<dbReference type="Pfam" id="PF02518">
    <property type="entry name" value="HATPase_c"/>
    <property type="match status" value="1"/>
</dbReference>
<dbReference type="InterPro" id="IPR003660">
    <property type="entry name" value="HAMP_dom"/>
</dbReference>
<evidence type="ECO:0000259" key="9">
    <source>
        <dbReference type="PROSITE" id="PS50109"/>
    </source>
</evidence>
<evidence type="ECO:0000256" key="7">
    <source>
        <dbReference type="ARBA" id="ARBA00022840"/>
    </source>
</evidence>
<dbReference type="Proteomes" id="UP001143747">
    <property type="component" value="Unassembled WGS sequence"/>
</dbReference>
<dbReference type="RefSeq" id="WP_274924773.1">
    <property type="nucleotide sequence ID" value="NZ_JAKELO010000002.1"/>
</dbReference>
<evidence type="ECO:0000256" key="3">
    <source>
        <dbReference type="ARBA" id="ARBA00022553"/>
    </source>
</evidence>
<dbReference type="GO" id="GO:0016020">
    <property type="term" value="C:membrane"/>
    <property type="evidence" value="ECO:0007669"/>
    <property type="project" value="InterPro"/>
</dbReference>
<name>A0A9Q4KU78_9EURY</name>
<keyword evidence="8" id="KW-0902">Two-component regulatory system</keyword>
<dbReference type="CDD" id="cd00075">
    <property type="entry name" value="HATPase"/>
    <property type="match status" value="1"/>
</dbReference>
<dbReference type="CDD" id="cd06225">
    <property type="entry name" value="HAMP"/>
    <property type="match status" value="1"/>
</dbReference>
<proteinExistence type="predicted"/>
<dbReference type="EMBL" id="JAKELO010000002">
    <property type="protein sequence ID" value="MDE4908137.1"/>
    <property type="molecule type" value="Genomic_DNA"/>
</dbReference>